<gene>
    <name evidence="2" type="ORF">WISP_125954</name>
</gene>
<protein>
    <submittedName>
        <fullName evidence="2">Uncharacterized protein</fullName>
    </submittedName>
</protein>
<evidence type="ECO:0000313" key="2">
    <source>
        <dbReference type="EMBL" id="KAJ7407533.1"/>
    </source>
</evidence>
<sequence>MGRRRRLKESLHNLLNAEGSIATDEEKAEVLNAFFASVFNIKTSCPQDTQVPELEVGDGQMSEVPIIQEEMVSDLLCQLDTHKSMGPEGIHPRVMRELVKELAKALSIIYQYSWLTGKVLADCIFINKIDKRIKCTLTKLSGTINTPEGQDVIYSGLDKLEKWAHGNVMKFSKMCKMYLGQGNPQYQYRLWDEEIESSNPEKDLGVLRDELAVLYCEGGEAVKQVVQRSCECPIPASVQSQADWSSEESGLGEGVPAHGKG</sequence>
<dbReference type="PANTHER" id="PTHR33395">
    <property type="entry name" value="TRANSCRIPTASE, PUTATIVE-RELATED-RELATED"/>
    <property type="match status" value="1"/>
</dbReference>
<feature type="region of interest" description="Disordered" evidence="1">
    <location>
        <begin position="241"/>
        <end position="261"/>
    </location>
</feature>
<dbReference type="EMBL" id="WHWB01034598">
    <property type="protein sequence ID" value="KAJ7407533.1"/>
    <property type="molecule type" value="Genomic_DNA"/>
</dbReference>
<name>A0ABQ9CR47_9PASS</name>
<reference evidence="2" key="1">
    <citation type="submission" date="2019-10" db="EMBL/GenBank/DDBJ databases">
        <authorList>
            <person name="Soares A.E.R."/>
            <person name="Aleixo A."/>
            <person name="Schneider P."/>
            <person name="Miyaki C.Y."/>
            <person name="Schneider M.P."/>
            <person name="Mello C."/>
            <person name="Vasconcelos A.T.R."/>
        </authorList>
    </citation>
    <scope>NUCLEOTIDE SEQUENCE</scope>
    <source>
        <tissue evidence="2">Muscle</tissue>
    </source>
</reference>
<proteinExistence type="predicted"/>
<evidence type="ECO:0000256" key="1">
    <source>
        <dbReference type="SAM" id="MobiDB-lite"/>
    </source>
</evidence>
<dbReference type="Proteomes" id="UP001145742">
    <property type="component" value="Unassembled WGS sequence"/>
</dbReference>
<dbReference type="PANTHER" id="PTHR33395:SF22">
    <property type="entry name" value="REVERSE TRANSCRIPTASE DOMAIN-CONTAINING PROTEIN"/>
    <property type="match status" value="1"/>
</dbReference>
<evidence type="ECO:0000313" key="3">
    <source>
        <dbReference type="Proteomes" id="UP001145742"/>
    </source>
</evidence>
<keyword evidence="3" id="KW-1185">Reference proteome</keyword>
<accession>A0ABQ9CR47</accession>
<comment type="caution">
    <text evidence="2">The sequence shown here is derived from an EMBL/GenBank/DDBJ whole genome shotgun (WGS) entry which is preliminary data.</text>
</comment>
<organism evidence="2 3">
    <name type="scientific">Willisornis vidua</name>
    <name type="common">Xingu scale-backed antbird</name>
    <dbReference type="NCBI Taxonomy" id="1566151"/>
    <lineage>
        <taxon>Eukaryota</taxon>
        <taxon>Metazoa</taxon>
        <taxon>Chordata</taxon>
        <taxon>Craniata</taxon>
        <taxon>Vertebrata</taxon>
        <taxon>Euteleostomi</taxon>
        <taxon>Archelosauria</taxon>
        <taxon>Archosauria</taxon>
        <taxon>Dinosauria</taxon>
        <taxon>Saurischia</taxon>
        <taxon>Theropoda</taxon>
        <taxon>Coelurosauria</taxon>
        <taxon>Aves</taxon>
        <taxon>Neognathae</taxon>
        <taxon>Neoaves</taxon>
        <taxon>Telluraves</taxon>
        <taxon>Australaves</taxon>
        <taxon>Passeriformes</taxon>
        <taxon>Thamnophilidae</taxon>
        <taxon>Willisornis</taxon>
    </lineage>
</organism>